<protein>
    <submittedName>
        <fullName evidence="1">Uncharacterized protein</fullName>
    </submittedName>
</protein>
<gene>
    <name evidence="1" type="ORF">UFOVP379_43</name>
</gene>
<organism evidence="1">
    <name type="scientific">uncultured Caudovirales phage</name>
    <dbReference type="NCBI Taxonomy" id="2100421"/>
    <lineage>
        <taxon>Viruses</taxon>
        <taxon>Duplodnaviria</taxon>
        <taxon>Heunggongvirae</taxon>
        <taxon>Uroviricota</taxon>
        <taxon>Caudoviricetes</taxon>
        <taxon>Peduoviridae</taxon>
        <taxon>Maltschvirus</taxon>
        <taxon>Maltschvirus maltsch</taxon>
    </lineage>
</organism>
<evidence type="ECO:0000313" key="1">
    <source>
        <dbReference type="EMBL" id="CAB5222922.1"/>
    </source>
</evidence>
<proteinExistence type="predicted"/>
<accession>A0A6J7X1S5</accession>
<reference evidence="1" key="1">
    <citation type="submission" date="2020-05" db="EMBL/GenBank/DDBJ databases">
        <authorList>
            <person name="Chiriac C."/>
            <person name="Salcher M."/>
            <person name="Ghai R."/>
            <person name="Kavagutti S V."/>
        </authorList>
    </citation>
    <scope>NUCLEOTIDE SEQUENCE</scope>
</reference>
<name>A0A6J7X1S5_9CAUD</name>
<sequence length="70" mass="8244">MSWRESTLKYIKELIKPKTINEIIAKELREAIIKKLEAESAVEYAASIVTYNVERIGRLQRRLKEHEGEE</sequence>
<dbReference type="EMBL" id="LR798307">
    <property type="protein sequence ID" value="CAB5222922.1"/>
    <property type="molecule type" value="Genomic_DNA"/>
</dbReference>